<dbReference type="Gene3D" id="3.40.50.720">
    <property type="entry name" value="NAD(P)-binding Rossmann-like Domain"/>
    <property type="match status" value="1"/>
</dbReference>
<organism evidence="1 2">
    <name type="scientific">Tritrichomonas musculus</name>
    <dbReference type="NCBI Taxonomy" id="1915356"/>
    <lineage>
        <taxon>Eukaryota</taxon>
        <taxon>Metamonada</taxon>
        <taxon>Parabasalia</taxon>
        <taxon>Tritrichomonadida</taxon>
        <taxon>Tritrichomonadidae</taxon>
        <taxon>Tritrichomonas</taxon>
    </lineage>
</organism>
<gene>
    <name evidence="1" type="ORF">M9Y10_037681</name>
</gene>
<protein>
    <submittedName>
        <fullName evidence="1">Uncharacterized protein</fullName>
    </submittedName>
</protein>
<accession>A0ABR2GS78</accession>
<dbReference type="Proteomes" id="UP001470230">
    <property type="component" value="Unassembled WGS sequence"/>
</dbReference>
<proteinExistence type="predicted"/>
<dbReference type="PANTHER" id="PTHR43431:SF1">
    <property type="entry name" value="OS08G0476300 PROTEIN"/>
    <property type="match status" value="1"/>
</dbReference>
<dbReference type="PRINTS" id="PR00081">
    <property type="entry name" value="GDHRDH"/>
</dbReference>
<comment type="caution">
    <text evidence="1">The sequence shown here is derived from an EMBL/GenBank/DDBJ whole genome shotgun (WGS) entry which is preliminary data.</text>
</comment>
<evidence type="ECO:0000313" key="2">
    <source>
        <dbReference type="Proteomes" id="UP001470230"/>
    </source>
</evidence>
<dbReference type="PANTHER" id="PTHR43431">
    <property type="entry name" value="OXIDOREDUCTASE, SHORT CHAIN DEHYDROGENASE/REDUCTASE FAMILY (AFU_ORTHOLOGUE AFUA_5G14000)"/>
    <property type="match status" value="1"/>
</dbReference>
<reference evidence="1 2" key="1">
    <citation type="submission" date="2024-04" db="EMBL/GenBank/DDBJ databases">
        <title>Tritrichomonas musculus Genome.</title>
        <authorList>
            <person name="Alves-Ferreira E."/>
            <person name="Grigg M."/>
            <person name="Lorenzi H."/>
            <person name="Galac M."/>
        </authorList>
    </citation>
    <scope>NUCLEOTIDE SEQUENCE [LARGE SCALE GENOMIC DNA]</scope>
    <source>
        <strain evidence="1 2">EAF2021</strain>
    </source>
</reference>
<dbReference type="Pfam" id="PF00106">
    <property type="entry name" value="adh_short"/>
    <property type="match status" value="1"/>
</dbReference>
<dbReference type="InterPro" id="IPR002347">
    <property type="entry name" value="SDR_fam"/>
</dbReference>
<dbReference type="InterPro" id="IPR036291">
    <property type="entry name" value="NAD(P)-bd_dom_sf"/>
</dbReference>
<evidence type="ECO:0000313" key="1">
    <source>
        <dbReference type="EMBL" id="KAK8836427.1"/>
    </source>
</evidence>
<dbReference type="EMBL" id="JAPFFF010000065">
    <property type="protein sequence ID" value="KAK8836427.1"/>
    <property type="molecule type" value="Genomic_DNA"/>
</dbReference>
<keyword evidence="2" id="KW-1185">Reference proteome</keyword>
<name>A0ABR2GS78_9EUKA</name>
<dbReference type="SUPFAM" id="SSF51735">
    <property type="entry name" value="NAD(P)-binding Rossmann-fold domains"/>
    <property type="match status" value="1"/>
</dbReference>
<sequence>MMKKAIFVVGAGKGLGNGVAEKFGSNGFRVVLMARNEQRLKEYEKEFSAKGIETYIQPADAADFNSFAQVFQNAVKAHGIPDVLFYNVGITTPDESGKVTADTLMTHFAADVAGAYNCIKLLDNEEFAKKKGSILITGGGFAMHPYAGFLPLSMDKAALRAMVQALAPVLKEKGIYIGIVQVTNVIGSNDQFAPLTIAEEFWKLYTKQETNEIIY</sequence>